<dbReference type="InterPro" id="IPR001647">
    <property type="entry name" value="HTH_TetR"/>
</dbReference>
<evidence type="ECO:0000256" key="6">
    <source>
        <dbReference type="SAM" id="MobiDB-lite"/>
    </source>
</evidence>
<accession>E5AU39</accession>
<keyword evidence="4" id="KW-0804">Transcription</keyword>
<feature type="DNA-binding region" description="H-T-H motif" evidence="5">
    <location>
        <begin position="44"/>
        <end position="63"/>
    </location>
</feature>
<dbReference type="InterPro" id="IPR039538">
    <property type="entry name" value="BetI_C"/>
</dbReference>
<proteinExistence type="predicted"/>
<evidence type="ECO:0000313" key="9">
    <source>
        <dbReference type="Proteomes" id="UP000007437"/>
    </source>
</evidence>
<reference evidence="8 9" key="1">
    <citation type="journal article" date="2011" name="J. Bacteriol.">
        <title>Complete genome sequence of Burkholderia rhizoxinica, an endosymbiont of Rhizopus microsporus.</title>
        <authorList>
            <person name="Lackner G."/>
            <person name="Moebius N."/>
            <person name="Partida-Martinez L."/>
            <person name="Hertweck C."/>
        </authorList>
    </citation>
    <scope>NUCLEOTIDE SEQUENCE [LARGE SCALE GENOMIC DNA]</scope>
    <source>
        <strain evidence="9">DSM 19002 / CIP 109453 / HKI 454</strain>
        <plasmid evidence="8 9">pBRH01</plasmid>
    </source>
</reference>
<dbReference type="PROSITE" id="PS50977">
    <property type="entry name" value="HTH_TETR_2"/>
    <property type="match status" value="1"/>
</dbReference>
<dbReference type="KEGG" id="brh:RBRH_00532"/>
<keyword evidence="3 5" id="KW-0238">DNA-binding</keyword>
<feature type="region of interest" description="Disordered" evidence="6">
    <location>
        <begin position="1"/>
        <end position="23"/>
    </location>
</feature>
<dbReference type="GO" id="GO:0003677">
    <property type="term" value="F:DNA binding"/>
    <property type="evidence" value="ECO:0007669"/>
    <property type="project" value="UniProtKB-UniRule"/>
</dbReference>
<feature type="compositionally biased region" description="Basic and acidic residues" evidence="6">
    <location>
        <begin position="14"/>
        <end position="23"/>
    </location>
</feature>
<dbReference type="Pfam" id="PF00440">
    <property type="entry name" value="TetR_N"/>
    <property type="match status" value="1"/>
</dbReference>
<name>E5AU39_MYCRK</name>
<sequence>MSMFRARPRPRTRLTREQSREQTRQRLMDAAQTLFIKKGFDASSVEDVAAAAGYTRGAFYSNFKDKAELLLAVLERNHGDIQQKLQRIFDLQSSAQDIEARILTYYSTLYRENKCFLVWMQARLLATRDAKFRARLNALSQQTRSDIAHFIDALCARRRIRSVVSAAQLALGLVALCDGIQFFHASDPHVTDEMTEKVLAAFFSAAVFGHRAAGPR</sequence>
<keyword evidence="8" id="KW-0614">Plasmid</keyword>
<gene>
    <name evidence="8" type="ordered locus">RBRH_00532</name>
</gene>
<dbReference type="RefSeq" id="WP_013428474.1">
    <property type="nucleotide sequence ID" value="NC_014718.1"/>
</dbReference>
<dbReference type="eggNOG" id="COG1309">
    <property type="taxonomic scope" value="Bacteria"/>
</dbReference>
<dbReference type="AlphaFoldDB" id="E5AU39"/>
<dbReference type="InterPro" id="IPR036271">
    <property type="entry name" value="Tet_transcr_reg_TetR-rel_C_sf"/>
</dbReference>
<dbReference type="PANTHER" id="PTHR47506:SF1">
    <property type="entry name" value="HTH-TYPE TRANSCRIPTIONAL REGULATOR YJDC"/>
    <property type="match status" value="1"/>
</dbReference>
<dbReference type="HOGENOM" id="CLU_069356_15_11_4"/>
<dbReference type="PRINTS" id="PR00455">
    <property type="entry name" value="HTHTETR"/>
</dbReference>
<dbReference type="SUPFAM" id="SSF46689">
    <property type="entry name" value="Homeodomain-like"/>
    <property type="match status" value="1"/>
</dbReference>
<evidence type="ECO:0000256" key="4">
    <source>
        <dbReference type="ARBA" id="ARBA00023163"/>
    </source>
</evidence>
<dbReference type="Pfam" id="PF13977">
    <property type="entry name" value="TetR_C_6"/>
    <property type="match status" value="1"/>
</dbReference>
<feature type="compositionally biased region" description="Basic residues" evidence="6">
    <location>
        <begin position="1"/>
        <end position="13"/>
    </location>
</feature>
<dbReference type="PANTHER" id="PTHR47506">
    <property type="entry name" value="TRANSCRIPTIONAL REGULATORY PROTEIN"/>
    <property type="match status" value="1"/>
</dbReference>
<dbReference type="InterPro" id="IPR009057">
    <property type="entry name" value="Homeodomain-like_sf"/>
</dbReference>
<feature type="domain" description="HTH tetR-type" evidence="7">
    <location>
        <begin position="21"/>
        <end position="81"/>
    </location>
</feature>
<keyword evidence="2" id="KW-0805">Transcription regulation</keyword>
<geneLocation type="plasmid" evidence="8 9">
    <name>pBRH01</name>
</geneLocation>
<evidence type="ECO:0000256" key="3">
    <source>
        <dbReference type="ARBA" id="ARBA00023125"/>
    </source>
</evidence>
<evidence type="ECO:0000256" key="5">
    <source>
        <dbReference type="PROSITE-ProRule" id="PRU00335"/>
    </source>
</evidence>
<organism evidence="8 9">
    <name type="scientific">Mycetohabitans rhizoxinica (strain DSM 19002 / CIP 109453 / HKI 454)</name>
    <name type="common">Paraburkholderia rhizoxinica</name>
    <dbReference type="NCBI Taxonomy" id="882378"/>
    <lineage>
        <taxon>Bacteria</taxon>
        <taxon>Pseudomonadati</taxon>
        <taxon>Pseudomonadota</taxon>
        <taxon>Betaproteobacteria</taxon>
        <taxon>Burkholderiales</taxon>
        <taxon>Burkholderiaceae</taxon>
        <taxon>Mycetohabitans</taxon>
    </lineage>
</organism>
<dbReference type="Gene3D" id="1.10.357.10">
    <property type="entry name" value="Tetracycline Repressor, domain 2"/>
    <property type="match status" value="1"/>
</dbReference>
<evidence type="ECO:0000313" key="8">
    <source>
        <dbReference type="EMBL" id="CBW76613.1"/>
    </source>
</evidence>
<dbReference type="EMBL" id="FR687360">
    <property type="protein sequence ID" value="CBW76613.1"/>
    <property type="molecule type" value="Genomic_DNA"/>
</dbReference>
<protein>
    <submittedName>
        <fullName evidence="8">Transcriptional regulator, TetR family</fullName>
    </submittedName>
</protein>
<keyword evidence="1" id="KW-0678">Repressor</keyword>
<dbReference type="Proteomes" id="UP000007437">
    <property type="component" value="Plasmid pBRH01"/>
</dbReference>
<evidence type="ECO:0000256" key="1">
    <source>
        <dbReference type="ARBA" id="ARBA00022491"/>
    </source>
</evidence>
<dbReference type="SUPFAM" id="SSF48498">
    <property type="entry name" value="Tetracyclin repressor-like, C-terminal domain"/>
    <property type="match status" value="1"/>
</dbReference>
<evidence type="ECO:0000256" key="2">
    <source>
        <dbReference type="ARBA" id="ARBA00023015"/>
    </source>
</evidence>
<evidence type="ECO:0000259" key="7">
    <source>
        <dbReference type="PROSITE" id="PS50977"/>
    </source>
</evidence>